<dbReference type="InterPro" id="IPR046551">
    <property type="entry name" value="DUF6705"/>
</dbReference>
<protein>
    <recommendedName>
        <fullName evidence="2">DUF6705 domain-containing protein</fullName>
    </recommendedName>
</protein>
<evidence type="ECO:0000313" key="4">
    <source>
        <dbReference type="Proteomes" id="UP001500353"/>
    </source>
</evidence>
<organism evidence="3 4">
    <name type="scientific">Chryseobacterium ginsengisoli</name>
    <dbReference type="NCBI Taxonomy" id="363853"/>
    <lineage>
        <taxon>Bacteria</taxon>
        <taxon>Pseudomonadati</taxon>
        <taxon>Bacteroidota</taxon>
        <taxon>Flavobacteriia</taxon>
        <taxon>Flavobacteriales</taxon>
        <taxon>Weeksellaceae</taxon>
        <taxon>Chryseobacterium group</taxon>
        <taxon>Chryseobacterium</taxon>
    </lineage>
</organism>
<dbReference type="Pfam" id="PF20448">
    <property type="entry name" value="DUF6705"/>
    <property type="match status" value="1"/>
</dbReference>
<evidence type="ECO:0000259" key="2">
    <source>
        <dbReference type="Pfam" id="PF20448"/>
    </source>
</evidence>
<feature type="domain" description="DUF6705" evidence="2">
    <location>
        <begin position="1"/>
        <end position="85"/>
    </location>
</feature>
<keyword evidence="4" id="KW-1185">Reference proteome</keyword>
<reference evidence="4" key="1">
    <citation type="journal article" date="2019" name="Int. J. Syst. Evol. Microbiol.">
        <title>The Global Catalogue of Microorganisms (GCM) 10K type strain sequencing project: providing services to taxonomists for standard genome sequencing and annotation.</title>
        <authorList>
            <consortium name="The Broad Institute Genomics Platform"/>
            <consortium name="The Broad Institute Genome Sequencing Center for Infectious Disease"/>
            <person name="Wu L."/>
            <person name="Ma J."/>
        </authorList>
    </citation>
    <scope>NUCLEOTIDE SEQUENCE [LARGE SCALE GENOMIC DNA]</scope>
    <source>
        <strain evidence="4">JCM 18019</strain>
    </source>
</reference>
<accession>A0ABP9N1E4</accession>
<dbReference type="PROSITE" id="PS51257">
    <property type="entry name" value="PROKAR_LIPOPROTEIN"/>
    <property type="match status" value="1"/>
</dbReference>
<name>A0ABP9N1E4_9FLAO</name>
<evidence type="ECO:0000313" key="3">
    <source>
        <dbReference type="EMBL" id="GAA5102983.1"/>
    </source>
</evidence>
<keyword evidence="1" id="KW-0732">Signal</keyword>
<dbReference type="RefSeq" id="WP_345208833.1">
    <property type="nucleotide sequence ID" value="NZ_BAABHX010000015.1"/>
</dbReference>
<comment type="caution">
    <text evidence="3">The sequence shown here is derived from an EMBL/GenBank/DDBJ whole genome shotgun (WGS) entry which is preliminary data.</text>
</comment>
<evidence type="ECO:0000256" key="1">
    <source>
        <dbReference type="SAM" id="SignalP"/>
    </source>
</evidence>
<sequence>MKYLLFILTTFFISCNAQTVSLETEAQCYENPNCPEYTYAKDINNSLQKYLGIWKGNLNGNLYEIKLSNGLYEDFGIKRDRLIGRLRITDLYGNTIYSSFTESDDQKTHFAGLGFSKDLQHYMMRFSGPGVPSCINRGTIYLNMNTTDLTKMSFIYLLSYDITNGECPSTFVSTIPQKQRIYLTKQ</sequence>
<dbReference type="Proteomes" id="UP001500353">
    <property type="component" value="Unassembled WGS sequence"/>
</dbReference>
<feature type="chain" id="PRO_5045235794" description="DUF6705 domain-containing protein" evidence="1">
    <location>
        <begin position="18"/>
        <end position="186"/>
    </location>
</feature>
<dbReference type="EMBL" id="BAABHX010000015">
    <property type="protein sequence ID" value="GAA5102983.1"/>
    <property type="molecule type" value="Genomic_DNA"/>
</dbReference>
<proteinExistence type="predicted"/>
<feature type="signal peptide" evidence="1">
    <location>
        <begin position="1"/>
        <end position="17"/>
    </location>
</feature>
<gene>
    <name evidence="3" type="ORF">GCM10023210_44450</name>
</gene>